<dbReference type="Gene3D" id="1.25.40.390">
    <property type="match status" value="1"/>
</dbReference>
<proteinExistence type="inferred from homology"/>
<dbReference type="InterPro" id="IPR012944">
    <property type="entry name" value="SusD_RagB_dom"/>
</dbReference>
<keyword evidence="11" id="KW-1185">Reference proteome</keyword>
<evidence type="ECO:0000256" key="3">
    <source>
        <dbReference type="ARBA" id="ARBA00022729"/>
    </source>
</evidence>
<feature type="domain" description="RagB/SusD" evidence="6">
    <location>
        <begin position="249"/>
        <end position="490"/>
    </location>
</feature>
<gene>
    <name evidence="9" type="ORF">EV200_103390</name>
    <name evidence="8" type="ORF">GCM10011413_26310</name>
</gene>
<evidence type="ECO:0000256" key="2">
    <source>
        <dbReference type="ARBA" id="ARBA00006275"/>
    </source>
</evidence>
<evidence type="ECO:0000313" key="8">
    <source>
        <dbReference type="EMBL" id="GGE58595.1"/>
    </source>
</evidence>
<dbReference type="PROSITE" id="PS51257">
    <property type="entry name" value="PROKAR_LIPOPROTEIN"/>
    <property type="match status" value="1"/>
</dbReference>
<comment type="similarity">
    <text evidence="2">Belongs to the SusD family.</text>
</comment>
<dbReference type="RefSeq" id="WP_132531458.1">
    <property type="nucleotide sequence ID" value="NZ_BMJO01000004.1"/>
</dbReference>
<feature type="domain" description="SusD-like N-terminal" evidence="7">
    <location>
        <begin position="79"/>
        <end position="238"/>
    </location>
</feature>
<dbReference type="Proteomes" id="UP000622648">
    <property type="component" value="Unassembled WGS sequence"/>
</dbReference>
<dbReference type="InterPro" id="IPR011990">
    <property type="entry name" value="TPR-like_helical_dom_sf"/>
</dbReference>
<name>A0A4R2HG46_9SPHI</name>
<evidence type="ECO:0000259" key="6">
    <source>
        <dbReference type="Pfam" id="PF07980"/>
    </source>
</evidence>
<keyword evidence="5" id="KW-0998">Cell outer membrane</keyword>
<evidence type="ECO:0000313" key="11">
    <source>
        <dbReference type="Proteomes" id="UP000622648"/>
    </source>
</evidence>
<comment type="subcellular location">
    <subcellularLocation>
        <location evidence="1">Cell outer membrane</location>
    </subcellularLocation>
</comment>
<reference evidence="9 10" key="3">
    <citation type="submission" date="2019-03" db="EMBL/GenBank/DDBJ databases">
        <title>Genomic Encyclopedia of Type Strains, Phase IV (KMG-IV): sequencing the most valuable type-strain genomes for metagenomic binning, comparative biology and taxonomic classification.</title>
        <authorList>
            <person name="Goeker M."/>
        </authorList>
    </citation>
    <scope>NUCLEOTIDE SEQUENCE [LARGE SCALE GENOMIC DNA]</scope>
    <source>
        <strain evidence="9 10">DSM 103236</strain>
    </source>
</reference>
<protein>
    <submittedName>
        <fullName evidence="8">Membrane protein</fullName>
    </submittedName>
    <submittedName>
        <fullName evidence="9">SusD-like starch-binding protein associating with outer membrane</fullName>
    </submittedName>
</protein>
<evidence type="ECO:0000256" key="4">
    <source>
        <dbReference type="ARBA" id="ARBA00023136"/>
    </source>
</evidence>
<reference evidence="8" key="1">
    <citation type="journal article" date="2014" name="Int. J. Syst. Evol. Microbiol.">
        <title>Complete genome of a new Firmicutes species belonging to the dominant human colonic microbiota ('Ruminococcus bicirculans') reveals two chromosomes and a selective capacity to utilize plant glucans.</title>
        <authorList>
            <consortium name="NISC Comparative Sequencing Program"/>
            <person name="Wegmann U."/>
            <person name="Louis P."/>
            <person name="Goesmann A."/>
            <person name="Henrissat B."/>
            <person name="Duncan S.H."/>
            <person name="Flint H.J."/>
        </authorList>
    </citation>
    <scope>NUCLEOTIDE SEQUENCE</scope>
    <source>
        <strain evidence="8">CGMCC 1.15644</strain>
    </source>
</reference>
<accession>A0A4R2HG46</accession>
<dbReference type="GO" id="GO:0009279">
    <property type="term" value="C:cell outer membrane"/>
    <property type="evidence" value="ECO:0007669"/>
    <property type="project" value="UniProtKB-SubCell"/>
</dbReference>
<comment type="caution">
    <text evidence="9">The sequence shown here is derived from an EMBL/GenBank/DDBJ whole genome shotgun (WGS) entry which is preliminary data.</text>
</comment>
<dbReference type="InterPro" id="IPR033985">
    <property type="entry name" value="SusD-like_N"/>
</dbReference>
<keyword evidence="3" id="KW-0732">Signal</keyword>
<dbReference type="EMBL" id="BMJO01000004">
    <property type="protein sequence ID" value="GGE58595.1"/>
    <property type="molecule type" value="Genomic_DNA"/>
</dbReference>
<organism evidence="9 10">
    <name type="scientific">Pedobacter psychrotolerans</name>
    <dbReference type="NCBI Taxonomy" id="1843235"/>
    <lineage>
        <taxon>Bacteria</taxon>
        <taxon>Pseudomonadati</taxon>
        <taxon>Bacteroidota</taxon>
        <taxon>Sphingobacteriia</taxon>
        <taxon>Sphingobacteriales</taxon>
        <taxon>Sphingobacteriaceae</taxon>
        <taxon>Pedobacter</taxon>
    </lineage>
</organism>
<keyword evidence="4" id="KW-0472">Membrane</keyword>
<dbReference type="OrthoDB" id="630434at2"/>
<evidence type="ECO:0000313" key="10">
    <source>
        <dbReference type="Proteomes" id="UP000295684"/>
    </source>
</evidence>
<dbReference type="Pfam" id="PF14322">
    <property type="entry name" value="SusD-like_3"/>
    <property type="match status" value="1"/>
</dbReference>
<dbReference type="EMBL" id="SLWO01000003">
    <property type="protein sequence ID" value="TCO27057.1"/>
    <property type="molecule type" value="Genomic_DNA"/>
</dbReference>
<dbReference type="Pfam" id="PF07980">
    <property type="entry name" value="SusD_RagB"/>
    <property type="match status" value="1"/>
</dbReference>
<reference evidence="8" key="4">
    <citation type="submission" date="2024-05" db="EMBL/GenBank/DDBJ databases">
        <authorList>
            <person name="Sun Q."/>
            <person name="Zhou Y."/>
        </authorList>
    </citation>
    <scope>NUCLEOTIDE SEQUENCE</scope>
    <source>
        <strain evidence="8">CGMCC 1.15644</strain>
    </source>
</reference>
<dbReference type="Proteomes" id="UP000295684">
    <property type="component" value="Unassembled WGS sequence"/>
</dbReference>
<dbReference type="AlphaFoldDB" id="A0A4R2HG46"/>
<evidence type="ECO:0000256" key="5">
    <source>
        <dbReference type="ARBA" id="ARBA00023237"/>
    </source>
</evidence>
<sequence length="496" mass="54804">MKKLKYIIFPLMLLVIGAQSCKKDYLETTPTNQVDDSAIFTTTTNALAALNGIHRSLYKQYDSQDQGGEGGVKINLDMLGEDLVQTAGGNGWYNNMYKWISHRTSTDGSVKFVYKFYYQVIANANLIIENIDNAEGPQADKNLIKGEALCYRAWAHYVLVQLFGKRYDAAVNNTQLGVPLILTSGTEGQPRSSVEQVYAQVNTDLDNAVTLLGSASGRPNASHFNVNVAKGLRARVALTQGAWTKAATNAAEARAGFNLMTNAQYLQGFNDYTNPEWMWGSHQVEDQTQFFYSFFAYMSANFASTNIRSNPKAINSTLYSQIANGDVRRGLWDPTGTNTAFPIPSSGLRKPYMNRKFLVAGTTSVGDVPHMRVAEMYLIEAEARARVGNASETTAAQNVLFTLAKNRNSSYILSTKTGNDLINEILVQRRVELWGEGFRFLDLKRLNAPLNRTLSNHTVALAQTLSETPGDARWQWLIPQDEINANPAIGSGGQNP</sequence>
<dbReference type="SUPFAM" id="SSF48452">
    <property type="entry name" value="TPR-like"/>
    <property type="match status" value="1"/>
</dbReference>
<evidence type="ECO:0000259" key="7">
    <source>
        <dbReference type="Pfam" id="PF14322"/>
    </source>
</evidence>
<reference evidence="11" key="2">
    <citation type="journal article" date="2019" name="Int. J. Syst. Evol. Microbiol.">
        <title>The Global Catalogue of Microorganisms (GCM) 10K type strain sequencing project: providing services to taxonomists for standard genome sequencing and annotation.</title>
        <authorList>
            <consortium name="The Broad Institute Genomics Platform"/>
            <consortium name="The Broad Institute Genome Sequencing Center for Infectious Disease"/>
            <person name="Wu L."/>
            <person name="Ma J."/>
        </authorList>
    </citation>
    <scope>NUCLEOTIDE SEQUENCE [LARGE SCALE GENOMIC DNA]</scope>
    <source>
        <strain evidence="11">CGMCC 1.15644</strain>
    </source>
</reference>
<evidence type="ECO:0000256" key="1">
    <source>
        <dbReference type="ARBA" id="ARBA00004442"/>
    </source>
</evidence>
<evidence type="ECO:0000313" key="9">
    <source>
        <dbReference type="EMBL" id="TCO27057.1"/>
    </source>
</evidence>